<dbReference type="EMBL" id="CAESGF010000020">
    <property type="protein sequence ID" value="CAB4364900.1"/>
    <property type="molecule type" value="Genomic_DNA"/>
</dbReference>
<evidence type="ECO:0000313" key="3">
    <source>
        <dbReference type="EMBL" id="CAB4741720.1"/>
    </source>
</evidence>
<dbReference type="EMBL" id="CAFBOL010000135">
    <property type="protein sequence ID" value="CAB5016254.1"/>
    <property type="molecule type" value="Genomic_DNA"/>
</dbReference>
<keyword evidence="1" id="KW-0472">Membrane</keyword>
<dbReference type="EMBL" id="CAEZYF010000026">
    <property type="protein sequence ID" value="CAB4741720.1"/>
    <property type="molecule type" value="Genomic_DNA"/>
</dbReference>
<evidence type="ECO:0000313" key="6">
    <source>
        <dbReference type="EMBL" id="CAB4960252.1"/>
    </source>
</evidence>
<evidence type="ECO:0000313" key="7">
    <source>
        <dbReference type="EMBL" id="CAB5016254.1"/>
    </source>
</evidence>
<protein>
    <submittedName>
        <fullName evidence="4">Unannotated protein</fullName>
    </submittedName>
</protein>
<evidence type="ECO:0000313" key="2">
    <source>
        <dbReference type="EMBL" id="CAB4364900.1"/>
    </source>
</evidence>
<dbReference type="EMBL" id="CAFAAV010000370">
    <property type="protein sequence ID" value="CAB4836117.1"/>
    <property type="molecule type" value="Genomic_DNA"/>
</dbReference>
<dbReference type="EMBL" id="CAFBIY010000235">
    <property type="protein sequence ID" value="CAB4853322.1"/>
    <property type="molecule type" value="Genomic_DNA"/>
</dbReference>
<feature type="transmembrane region" description="Helical" evidence="1">
    <location>
        <begin position="26"/>
        <end position="46"/>
    </location>
</feature>
<proteinExistence type="predicted"/>
<keyword evidence="1" id="KW-0812">Transmembrane</keyword>
<evidence type="ECO:0000313" key="4">
    <source>
        <dbReference type="EMBL" id="CAB4836117.1"/>
    </source>
</evidence>
<feature type="transmembrane region" description="Helical" evidence="1">
    <location>
        <begin position="120"/>
        <end position="141"/>
    </location>
</feature>
<feature type="transmembrane region" description="Helical" evidence="1">
    <location>
        <begin position="89"/>
        <end position="108"/>
    </location>
</feature>
<keyword evidence="1" id="KW-1133">Transmembrane helix</keyword>
<name>A0A6J7ATK1_9ZZZZ</name>
<sequence>MNAESTVIAADPVGAPSALDRPFPRAIEVATLSLACVVVGGVWLGAHTVMTTSMTFPAVLLAVAASLLAVAVVMVSRVKGFSWNTFRRVGRWALLAYCVSAGMIEFAFVHNKAPHNVIQVVSGMLVVFALDVPFLIATTVARYHQD</sequence>
<evidence type="ECO:0000313" key="5">
    <source>
        <dbReference type="EMBL" id="CAB4853322.1"/>
    </source>
</evidence>
<evidence type="ECO:0000256" key="1">
    <source>
        <dbReference type="SAM" id="Phobius"/>
    </source>
</evidence>
<reference evidence="4" key="1">
    <citation type="submission" date="2020-05" db="EMBL/GenBank/DDBJ databases">
        <authorList>
            <person name="Chiriac C."/>
            <person name="Salcher M."/>
            <person name="Ghai R."/>
            <person name="Kavagutti S V."/>
        </authorList>
    </citation>
    <scope>NUCLEOTIDE SEQUENCE</scope>
</reference>
<gene>
    <name evidence="3" type="ORF">UFOPK2656_02952</name>
    <name evidence="4" type="ORF">UFOPK3099_03017</name>
    <name evidence="5" type="ORF">UFOPK3267_02850</name>
    <name evidence="6" type="ORF">UFOPK3651_03463</name>
    <name evidence="7" type="ORF">UFOPK3931_03096</name>
    <name evidence="2" type="ORF">UFOPK4189_02657</name>
</gene>
<feature type="transmembrane region" description="Helical" evidence="1">
    <location>
        <begin position="58"/>
        <end position="77"/>
    </location>
</feature>
<dbReference type="EMBL" id="CAFBMT010000045">
    <property type="protein sequence ID" value="CAB4960252.1"/>
    <property type="molecule type" value="Genomic_DNA"/>
</dbReference>
<organism evidence="4">
    <name type="scientific">freshwater metagenome</name>
    <dbReference type="NCBI Taxonomy" id="449393"/>
    <lineage>
        <taxon>unclassified sequences</taxon>
        <taxon>metagenomes</taxon>
        <taxon>ecological metagenomes</taxon>
    </lineage>
</organism>
<dbReference type="AlphaFoldDB" id="A0A6J7ATK1"/>
<accession>A0A6J7ATK1</accession>